<name>A0ACC0UQY7_9HYPO</name>
<organism evidence="1 2">
    <name type="scientific">Trichothecium roseum</name>
    <dbReference type="NCBI Taxonomy" id="47278"/>
    <lineage>
        <taxon>Eukaryota</taxon>
        <taxon>Fungi</taxon>
        <taxon>Dikarya</taxon>
        <taxon>Ascomycota</taxon>
        <taxon>Pezizomycotina</taxon>
        <taxon>Sordariomycetes</taxon>
        <taxon>Hypocreomycetidae</taxon>
        <taxon>Hypocreales</taxon>
        <taxon>Hypocreales incertae sedis</taxon>
        <taxon>Trichothecium</taxon>
    </lineage>
</organism>
<dbReference type="EMBL" id="CM047948">
    <property type="protein sequence ID" value="KAI9896470.1"/>
    <property type="molecule type" value="Genomic_DNA"/>
</dbReference>
<accession>A0ACC0UQY7</accession>
<reference evidence="1" key="1">
    <citation type="submission" date="2022-10" db="EMBL/GenBank/DDBJ databases">
        <title>Complete Genome of Trichothecium roseum strain YXFP-22015, a Plant Pathogen Isolated from Citrus.</title>
        <authorList>
            <person name="Wang Y."/>
            <person name="Zhu L."/>
        </authorList>
    </citation>
    <scope>NUCLEOTIDE SEQUENCE</scope>
    <source>
        <strain evidence="1">YXFP-22015</strain>
    </source>
</reference>
<gene>
    <name evidence="1" type="ORF">N3K66_008642</name>
</gene>
<comment type="caution">
    <text evidence="1">The sequence shown here is derived from an EMBL/GenBank/DDBJ whole genome shotgun (WGS) entry which is preliminary data.</text>
</comment>
<proteinExistence type="predicted"/>
<protein>
    <submittedName>
        <fullName evidence="1">Uncharacterized protein</fullName>
    </submittedName>
</protein>
<keyword evidence="2" id="KW-1185">Reference proteome</keyword>
<sequence length="390" mass="40250">MSKQSLLLALPLLGLLSAPATSVAAAAATTYPSPGLPMAINTWGGPFTASTDAAFRVLTSSSSPSNSTTSGTKLVLDAAEAGCAACERSQCDGTVGRGGSPDERCETTLDAMIMDGNGLRSGAVAALRRVRDAVSVARAVLDRTGHSMLAGDLATRFAVENGFTEEVDDEGAGLSTPESREACRVWGEDDACQPNYRLNVRPDPSASCGPYHPLDPEAGVLPPQPGRRQASHDTVSLITLAAATNNNSNDDSSDSKVFIASATSTNGAAHKIPGRVGDGPIAGSGSYADAEAGACAATGDGDVMMRFLPCYQAVESMRRGMSPGEAADDAVRRMLARYPDLAAGLVVVDRTGRHAGAACGWTFTYSYRGGSMEETKVVTVEPVNPEPSEL</sequence>
<dbReference type="Proteomes" id="UP001163324">
    <property type="component" value="Chromosome 9"/>
</dbReference>
<evidence type="ECO:0000313" key="1">
    <source>
        <dbReference type="EMBL" id="KAI9896470.1"/>
    </source>
</evidence>
<evidence type="ECO:0000313" key="2">
    <source>
        <dbReference type="Proteomes" id="UP001163324"/>
    </source>
</evidence>